<dbReference type="InterPro" id="IPR024983">
    <property type="entry name" value="CHAT_dom"/>
</dbReference>
<dbReference type="Proteomes" id="UP000263642">
    <property type="component" value="Unassembled WGS sequence"/>
</dbReference>
<organism evidence="5 6">
    <name type="scientific">Gimesia maris</name>
    <dbReference type="NCBI Taxonomy" id="122"/>
    <lineage>
        <taxon>Bacteria</taxon>
        <taxon>Pseudomonadati</taxon>
        <taxon>Planctomycetota</taxon>
        <taxon>Planctomycetia</taxon>
        <taxon>Planctomycetales</taxon>
        <taxon>Planctomycetaceae</taxon>
        <taxon>Gimesia</taxon>
    </lineage>
</organism>
<sequence>MNILRNIVCISLIFISPVTCAHAESMLEVKVDSTNMQVENRTIATVKLGQKLWAFRTEGKWTWVKHPTVSEKGWVLLKDLRNLPQTAEQKALLTQARQTRKAAIAIKSEFYSAERERAWKSIWNSFRQVYGEDHPDTAAAKVNYSSEINAKGESARAVKILQEALSVLERWKGEDNTELIKSLELLSSHQYRAAKYTDALATLKRAIRLREKYFASEVNEYANLLCNLGVMYEQQENLTEARALIERSLEIRRKKLGRTHHETVSSMYQLAGILSALQDESGAQKLFEEIIEINNKMGRANDQQTLLVKLSLMQHYQNIDEWDRAEAIGKEILPLLKKKYPPEHPIMVQITAAMAEQTDDEEQAKQLVKESFAIAHRTLGDEHPQTLGIKYRLANYEYNDGNYAIAVQLLGEIISTRKRLFHDQNRQLGSALGFLGTIEAIQGNWVAAARAFDEQRRGAKRFSDKVLTGLNQREQLRFLKGIDQVDYRRATGIMWPQRNNPQVAEKHLEWILNRKALVQETLSSHERLLRQFQGAARVFAENLFEVRRQLASITIGAELSEEQKQARLDALSRQEQDLIQRLGLSGSDNEQGDWVTLKSVQDQVPRDAVFIEFLRVYPYSRQGKQIKRESPRYGAWIIPPGKNQKIIAVDLGLATEIESTLRSAVQSIQSGATQSGKEGEAIAEKTTRRLLQELSERILKPLLPHLKGFDKVILAPDASLWLVPWAALPLKEERYAVEQFEFRYVVCGRDLRSGEPTRSVVAQKPVIFANPDYNLFGMKSKSKNGTSQQLAPVGLLPGTAEEARRIQSSLSRYASSPTVLTESGATESAFKSIHNPEVLVLSTHGYFLPDESAVSYEQRMALRHASKLYATANNYYKAKKYSQAVLPAQWAYDIRNDIYGPNRGYTYNAAKLAGRCLRLLKRFEEARPYYEFQVDYRVRKEGPSKNTIVVLKNLASLCGSMSDTTSKTIYYEQAWRMACGVLGDNHKDTIGILSLLANAAETSEDYELAYEAKQAQIKYYTQIEGPDSTKTMVAILKLAQLLESKKMIEEADKLFLKNIEDRTRIYGKETVRTAHAHSLYGQFLDRQGRTKEAALQLQLAADIREKVVPDNQGLLYSSFFRLANIYEKLMDTEKQKKYQKLADAIRKPKKKSSTTSVAEKKSKSGSDNQKSVQEDEIDPDLLAMRDAALSQMTRFVQTYPTSRDSSVNPLLRCGLMLAGCNNRPEALRQSNNDGVLTGLEIISTDLRGTRLVVLSACETGIGEIRSGEGVAGLRQAFQLAGAQSVVASLWSIPDQET</sequence>
<proteinExistence type="predicted"/>
<gene>
    <name evidence="5" type="ORF">DIT97_19530</name>
</gene>
<feature type="repeat" description="TPR" evidence="1">
    <location>
        <begin position="222"/>
        <end position="255"/>
    </location>
</feature>
<evidence type="ECO:0000256" key="3">
    <source>
        <dbReference type="SAM" id="SignalP"/>
    </source>
</evidence>
<accession>A0A3D3R948</accession>
<keyword evidence="1" id="KW-0802">TPR repeat</keyword>
<feature type="domain" description="CHAT" evidence="4">
    <location>
        <begin position="689"/>
        <end position="854"/>
    </location>
</feature>
<dbReference type="Gene3D" id="1.25.40.10">
    <property type="entry name" value="Tetratricopeptide repeat domain"/>
    <property type="match status" value="4"/>
</dbReference>
<dbReference type="PROSITE" id="PS50005">
    <property type="entry name" value="TPR"/>
    <property type="match status" value="1"/>
</dbReference>
<dbReference type="SUPFAM" id="SSF48452">
    <property type="entry name" value="TPR-like"/>
    <property type="match status" value="4"/>
</dbReference>
<evidence type="ECO:0000313" key="6">
    <source>
        <dbReference type="Proteomes" id="UP000263642"/>
    </source>
</evidence>
<evidence type="ECO:0000313" key="5">
    <source>
        <dbReference type="EMBL" id="HCO25106.1"/>
    </source>
</evidence>
<evidence type="ECO:0000256" key="2">
    <source>
        <dbReference type="SAM" id="MobiDB-lite"/>
    </source>
</evidence>
<dbReference type="PANTHER" id="PTHR46082">
    <property type="entry name" value="ATP/GTP-BINDING PROTEIN-RELATED"/>
    <property type="match status" value="1"/>
</dbReference>
<evidence type="ECO:0000256" key="1">
    <source>
        <dbReference type="PROSITE-ProRule" id="PRU00339"/>
    </source>
</evidence>
<feature type="region of interest" description="Disordered" evidence="2">
    <location>
        <begin position="1143"/>
        <end position="1177"/>
    </location>
</feature>
<dbReference type="SMART" id="SM00028">
    <property type="entry name" value="TPR"/>
    <property type="match status" value="6"/>
</dbReference>
<feature type="domain" description="CHAT" evidence="4">
    <location>
        <begin position="1207"/>
        <end position="1296"/>
    </location>
</feature>
<dbReference type="Pfam" id="PF13374">
    <property type="entry name" value="TPR_10"/>
    <property type="match status" value="1"/>
</dbReference>
<dbReference type="EMBL" id="DQAY01000118">
    <property type="protein sequence ID" value="HCO25106.1"/>
    <property type="molecule type" value="Genomic_DNA"/>
</dbReference>
<dbReference type="InterPro" id="IPR011990">
    <property type="entry name" value="TPR-like_helical_dom_sf"/>
</dbReference>
<protein>
    <recommendedName>
        <fullName evidence="4">CHAT domain-containing protein</fullName>
    </recommendedName>
</protein>
<dbReference type="InterPro" id="IPR053137">
    <property type="entry name" value="NLR-like"/>
</dbReference>
<dbReference type="InterPro" id="IPR019734">
    <property type="entry name" value="TPR_rpt"/>
</dbReference>
<dbReference type="PANTHER" id="PTHR46082:SF6">
    <property type="entry name" value="AAA+ ATPASE DOMAIN-CONTAINING PROTEIN-RELATED"/>
    <property type="match status" value="1"/>
</dbReference>
<feature type="signal peptide" evidence="3">
    <location>
        <begin position="1"/>
        <end position="21"/>
    </location>
</feature>
<feature type="non-terminal residue" evidence="5">
    <location>
        <position position="1297"/>
    </location>
</feature>
<name>A0A3D3R948_9PLAN</name>
<reference evidence="5 6" key="1">
    <citation type="journal article" date="2018" name="Nat. Biotechnol.">
        <title>A standardized bacterial taxonomy based on genome phylogeny substantially revises the tree of life.</title>
        <authorList>
            <person name="Parks D.H."/>
            <person name="Chuvochina M."/>
            <person name="Waite D.W."/>
            <person name="Rinke C."/>
            <person name="Skarshewski A."/>
            <person name="Chaumeil P.A."/>
            <person name="Hugenholtz P."/>
        </authorList>
    </citation>
    <scope>NUCLEOTIDE SEQUENCE [LARGE SCALE GENOMIC DNA]</scope>
    <source>
        <strain evidence="5">UBA9375</strain>
    </source>
</reference>
<dbReference type="Pfam" id="PF13424">
    <property type="entry name" value="TPR_12"/>
    <property type="match status" value="1"/>
</dbReference>
<comment type="caution">
    <text evidence="5">The sequence shown here is derived from an EMBL/GenBank/DDBJ whole genome shotgun (WGS) entry which is preliminary data.</text>
</comment>
<dbReference type="Pfam" id="PF12770">
    <property type="entry name" value="CHAT"/>
    <property type="match status" value="2"/>
</dbReference>
<feature type="chain" id="PRO_5017755514" description="CHAT domain-containing protein" evidence="3">
    <location>
        <begin position="22"/>
        <end position="1297"/>
    </location>
</feature>
<keyword evidence="3" id="KW-0732">Signal</keyword>
<evidence type="ECO:0000259" key="4">
    <source>
        <dbReference type="Pfam" id="PF12770"/>
    </source>
</evidence>